<name>A0ACC2WD51_9TREE</name>
<dbReference type="EMBL" id="JASBWS010000029">
    <property type="protein sequence ID" value="KAJ9109567.1"/>
    <property type="molecule type" value="Genomic_DNA"/>
</dbReference>
<evidence type="ECO:0000313" key="2">
    <source>
        <dbReference type="Proteomes" id="UP001230649"/>
    </source>
</evidence>
<keyword evidence="2" id="KW-1185">Reference proteome</keyword>
<organism evidence="1 2">
    <name type="scientific">Naganishia adeliensis</name>
    <dbReference type="NCBI Taxonomy" id="92952"/>
    <lineage>
        <taxon>Eukaryota</taxon>
        <taxon>Fungi</taxon>
        <taxon>Dikarya</taxon>
        <taxon>Basidiomycota</taxon>
        <taxon>Agaricomycotina</taxon>
        <taxon>Tremellomycetes</taxon>
        <taxon>Filobasidiales</taxon>
        <taxon>Filobasidiaceae</taxon>
        <taxon>Naganishia</taxon>
    </lineage>
</organism>
<sequence>MPVSDPDPLSTEVLLQQLDEVFKEIPNIVQYLSSAVGTLKDLDPARKDVWARNLTGLGGQYYGRLDRVQLTLRKVVRALRERGSSPYAIRPPLPGQPLPKAFEPVVSPASNMLPPSDTSAGGATMQTQNKSAESEGTGETEAVKNDGLSVYAQRLEAAILQELKQALLDMEHEGEQCENSQRQGDDKDKIESDDMEL</sequence>
<accession>A0ACC2WD51</accession>
<dbReference type="Proteomes" id="UP001230649">
    <property type="component" value="Unassembled WGS sequence"/>
</dbReference>
<proteinExistence type="predicted"/>
<gene>
    <name evidence="1" type="ORF">QFC20_003313</name>
</gene>
<reference evidence="1" key="1">
    <citation type="submission" date="2023-04" db="EMBL/GenBank/DDBJ databases">
        <title>Draft Genome sequencing of Naganishia species isolated from polar environments using Oxford Nanopore Technology.</title>
        <authorList>
            <person name="Leo P."/>
            <person name="Venkateswaran K."/>
        </authorList>
    </citation>
    <scope>NUCLEOTIDE SEQUENCE</scope>
    <source>
        <strain evidence="1">MNA-CCFEE 5262</strain>
    </source>
</reference>
<comment type="caution">
    <text evidence="1">The sequence shown here is derived from an EMBL/GenBank/DDBJ whole genome shotgun (WGS) entry which is preliminary data.</text>
</comment>
<evidence type="ECO:0000313" key="1">
    <source>
        <dbReference type="EMBL" id="KAJ9109567.1"/>
    </source>
</evidence>
<protein>
    <submittedName>
        <fullName evidence="1">Uncharacterized protein</fullName>
    </submittedName>
</protein>